<dbReference type="PATRIC" id="fig|547559.17.peg.3532"/>
<dbReference type="PaxDb" id="547559-Nmag_1086"/>
<organism evidence="2 4">
    <name type="scientific">Natrialba magadii (strain ATCC 43099 / DSM 3394 / CCM 3739 / CIP 104546 / IAM 13178 / JCM 8861 / NBRC 102185 / NCIMB 2190 / MS3)</name>
    <name type="common">Natronobacterium magadii</name>
    <dbReference type="NCBI Taxonomy" id="547559"/>
    <lineage>
        <taxon>Archaea</taxon>
        <taxon>Methanobacteriati</taxon>
        <taxon>Methanobacteriota</taxon>
        <taxon>Stenosarchaea group</taxon>
        <taxon>Halobacteria</taxon>
        <taxon>Halobacteriales</taxon>
        <taxon>Natrialbaceae</taxon>
        <taxon>Natrialba</taxon>
    </lineage>
</organism>
<reference evidence="2" key="4">
    <citation type="submission" date="2016-09" db="EMBL/GenBank/DDBJ databases">
        <authorList>
            <person name="Pfeiffer F."/>
        </authorList>
    </citation>
    <scope>NUCLEOTIDE SEQUENCE</scope>
    <source>
        <strain evidence="2">ATCC 43099</strain>
    </source>
</reference>
<keyword evidence="4" id="KW-1185">Reference proteome</keyword>
<dbReference type="RefSeq" id="WP_004216941.1">
    <property type="nucleotide sequence ID" value="NC_013922.1"/>
</dbReference>
<name>D3SRG5_NATMM</name>
<evidence type="ECO:0000256" key="1">
    <source>
        <dbReference type="SAM" id="MobiDB-lite"/>
    </source>
</evidence>
<dbReference type="HOGENOM" id="CLU_2519677_0_0_2"/>
<protein>
    <submittedName>
        <fullName evidence="2">Uncharacterized protein</fullName>
    </submittedName>
</protein>
<dbReference type="STRING" id="547559.Nmag_1086"/>
<gene>
    <name evidence="2" type="ordered locus">Nmag_1086</name>
    <name evidence="3" type="ORF">C500_17951</name>
</gene>
<reference evidence="2 4" key="2">
    <citation type="journal article" date="2012" name="BMC Genomics">
        <title>A comparative genomics perspective on the genetic content of the alkaliphilic haloarchaeon Natrialba magadii ATCC 43099T.</title>
        <authorList>
            <person name="Siddaramappa S."/>
            <person name="Challacombe J.F."/>
            <person name="Decastro R.E."/>
            <person name="Pfeiffer F."/>
            <person name="Sastre D.E."/>
            <person name="Gimenez M.I."/>
            <person name="Paggi R.A."/>
            <person name="Detter J.C."/>
            <person name="Davenport K.W."/>
            <person name="Goodwin L.A."/>
            <person name="Kyrpides N."/>
            <person name="Tapia R."/>
            <person name="Pitluck S."/>
            <person name="Lucas S."/>
            <person name="Woyke T."/>
            <person name="Maupin-Furlow J.A."/>
        </authorList>
    </citation>
    <scope>NUCLEOTIDE SEQUENCE [LARGE SCALE GENOMIC DNA]</scope>
    <source>
        <strain evidence="2">ATCC 43099</strain>
        <strain evidence="4">ATCC 43099 / DSM 3394 / CCM 3739 / CIP 104546 / IAM 13178 / JCM 8861 / NBRC 102185 / NCIMB 2190 / MS3</strain>
    </source>
</reference>
<dbReference type="eggNOG" id="arCOG10759">
    <property type="taxonomic scope" value="Archaea"/>
</dbReference>
<dbReference type="KEGG" id="nmg:Nmag_1086"/>
<evidence type="ECO:0000313" key="2">
    <source>
        <dbReference type="EMBL" id="ADD04670.1"/>
    </source>
</evidence>
<evidence type="ECO:0000313" key="5">
    <source>
        <dbReference type="Proteomes" id="UP000011543"/>
    </source>
</evidence>
<dbReference type="AlphaFoldDB" id="D3SRG5"/>
<dbReference type="OrthoDB" id="155751at2157"/>
<evidence type="ECO:0000313" key="4">
    <source>
        <dbReference type="Proteomes" id="UP000001879"/>
    </source>
</evidence>
<reference evidence="4" key="1">
    <citation type="submission" date="2010-02" db="EMBL/GenBank/DDBJ databases">
        <title>Complete sequence of chromosome of Natrialba magadii ATCC 43099.</title>
        <authorList>
            <consortium name="US DOE Joint Genome Institute"/>
            <person name="Lucas S."/>
            <person name="Copeland A."/>
            <person name="Lapidus A."/>
            <person name="Cheng J.-F."/>
            <person name="Bruce D."/>
            <person name="Goodwin L."/>
            <person name="Pitluck S."/>
            <person name="Davenport K."/>
            <person name="Saunders E."/>
            <person name="Detter J.C."/>
            <person name="Han C."/>
            <person name="Tapia R."/>
            <person name="Land M."/>
            <person name="Hauser L."/>
            <person name="Kyrpides N."/>
            <person name="Mikhailova N."/>
            <person name="De Castro R.E."/>
            <person name="Maupin-Furlow J.A."/>
            <person name="Woyke T."/>
        </authorList>
    </citation>
    <scope>NUCLEOTIDE SEQUENCE [LARGE SCALE GENOMIC DNA]</scope>
    <source>
        <strain evidence="4">ATCC 43099 / DSM 3394 / CCM 3739 / CIP 104546 / IAM 13178 / JCM 8861 / NBRC 102185 / NCIMB 2190 / MS3</strain>
    </source>
</reference>
<dbReference type="EMBL" id="CP001932">
    <property type="protein sequence ID" value="ADD04670.1"/>
    <property type="molecule type" value="Genomic_DNA"/>
</dbReference>
<reference evidence="3 5" key="3">
    <citation type="journal article" date="2014" name="PLoS Genet.">
        <title>Phylogenetically driven sequencing of extremely halophilic archaea reveals strategies for static and dynamic osmo-response.</title>
        <authorList>
            <person name="Becker E.A."/>
            <person name="Seitzer P.M."/>
            <person name="Tritt A."/>
            <person name="Larsen D."/>
            <person name="Krusor M."/>
            <person name="Yao A.I."/>
            <person name="Wu D."/>
            <person name="Madern D."/>
            <person name="Eisen J.A."/>
            <person name="Darling A.E."/>
            <person name="Facciotti M.T."/>
        </authorList>
    </citation>
    <scope>NUCLEOTIDE SEQUENCE [LARGE SCALE GENOMIC DNA]</scope>
    <source>
        <strain evidence="5">ATCC 43099 / DSM 3394 / CCM 3739 / CIP 104546 / IAM 13178 / JCM 8861 / NBRC 102185 / NCIMB 2190 / MS3</strain>
        <strain evidence="3">MS-3</strain>
    </source>
</reference>
<dbReference type="Proteomes" id="UP000011543">
    <property type="component" value="Unassembled WGS sequence"/>
</dbReference>
<dbReference type="EMBL" id="AOHS01000056">
    <property type="protein sequence ID" value="ELY25326.1"/>
    <property type="molecule type" value="Genomic_DNA"/>
</dbReference>
<sequence>MTELTIPRDANTDEASALVKEHVEVGDYVEVREADRTGGDDPSMTGEVTGVEPGYLELDGKSPDEGSPRYDELRIVTRVDADTGGL</sequence>
<dbReference type="GeneID" id="8823917"/>
<proteinExistence type="predicted"/>
<accession>D3SRG5</accession>
<evidence type="ECO:0000313" key="3">
    <source>
        <dbReference type="EMBL" id="ELY25326.1"/>
    </source>
</evidence>
<feature type="region of interest" description="Disordered" evidence="1">
    <location>
        <begin position="33"/>
        <end position="69"/>
    </location>
</feature>
<feature type="compositionally biased region" description="Basic and acidic residues" evidence="1">
    <location>
        <begin position="58"/>
        <end position="69"/>
    </location>
</feature>
<dbReference type="Proteomes" id="UP000001879">
    <property type="component" value="Chromosome"/>
</dbReference>